<evidence type="ECO:0000259" key="1">
    <source>
        <dbReference type="Pfam" id="PF00903"/>
    </source>
</evidence>
<gene>
    <name evidence="2" type="ORF">NCTC10741_02414</name>
</gene>
<sequence length="160" mass="17488">MNERGRFGELCELVGRWEHNRGMTVRLNPYISFSDNAREALEFYRDVFGGELEISTFEGMPPEMGVDPSEVTKVMHGQLTTPDGFTLMCADTPAGMPRNVGDDVSVSLSGDDLAKLTGWWEKLSASGSVTVPFVQAPWGDTFGMCVDGFGVHWMVNAAAS</sequence>
<dbReference type="Proteomes" id="UP000271626">
    <property type="component" value="Chromosome"/>
</dbReference>
<dbReference type="Gene3D" id="3.10.180.10">
    <property type="entry name" value="2,3-Dihydroxybiphenyl 1,2-Dioxygenase, domain 1"/>
    <property type="match status" value="1"/>
</dbReference>
<keyword evidence="2" id="KW-0830">Ubiquinone</keyword>
<feature type="domain" description="Glyoxalase/fosfomycin resistance/dioxygenase" evidence="1">
    <location>
        <begin position="27"/>
        <end position="154"/>
    </location>
</feature>
<dbReference type="InterPro" id="IPR029068">
    <property type="entry name" value="Glyas_Bleomycin-R_OHBP_Dase"/>
</dbReference>
<name>A0A3P8MCL1_TSUPA</name>
<dbReference type="InterPro" id="IPR004360">
    <property type="entry name" value="Glyas_Fos-R_dOase_dom"/>
</dbReference>
<dbReference type="GO" id="GO:0008168">
    <property type="term" value="F:methyltransferase activity"/>
    <property type="evidence" value="ECO:0007669"/>
    <property type="project" value="UniProtKB-KW"/>
</dbReference>
<dbReference type="CDD" id="cd06588">
    <property type="entry name" value="PhnB_like"/>
    <property type="match status" value="1"/>
</dbReference>
<protein>
    <submittedName>
        <fullName evidence="2">3-demethylubiquinone-9 3-methyltransferase</fullName>
    </submittedName>
</protein>
<dbReference type="PANTHER" id="PTHR33990:SF1">
    <property type="entry name" value="PROTEIN YJDN"/>
    <property type="match status" value="1"/>
</dbReference>
<dbReference type="SUPFAM" id="SSF54593">
    <property type="entry name" value="Glyoxalase/Bleomycin resistance protein/Dihydroxybiphenyl dioxygenase"/>
    <property type="match status" value="1"/>
</dbReference>
<dbReference type="PANTHER" id="PTHR33990">
    <property type="entry name" value="PROTEIN YJDN-RELATED"/>
    <property type="match status" value="1"/>
</dbReference>
<dbReference type="GO" id="GO:0032259">
    <property type="term" value="P:methylation"/>
    <property type="evidence" value="ECO:0007669"/>
    <property type="project" value="UniProtKB-KW"/>
</dbReference>
<dbReference type="InterPro" id="IPR028973">
    <property type="entry name" value="PhnB-like"/>
</dbReference>
<keyword evidence="2" id="KW-0489">Methyltransferase</keyword>
<evidence type="ECO:0000313" key="2">
    <source>
        <dbReference type="EMBL" id="VDR39276.1"/>
    </source>
</evidence>
<accession>A0A3P8MCL1</accession>
<dbReference type="EMBL" id="LR131273">
    <property type="protein sequence ID" value="VDR39276.1"/>
    <property type="molecule type" value="Genomic_DNA"/>
</dbReference>
<evidence type="ECO:0000313" key="3">
    <source>
        <dbReference type="Proteomes" id="UP000271626"/>
    </source>
</evidence>
<dbReference type="AlphaFoldDB" id="A0A3P8MCL1"/>
<proteinExistence type="predicted"/>
<reference evidence="2 3" key="1">
    <citation type="submission" date="2018-12" db="EMBL/GenBank/DDBJ databases">
        <authorList>
            <consortium name="Pathogen Informatics"/>
        </authorList>
    </citation>
    <scope>NUCLEOTIDE SEQUENCE [LARGE SCALE GENOMIC DNA]</scope>
    <source>
        <strain evidence="2 3">NCTC10741</strain>
    </source>
</reference>
<keyword evidence="2" id="KW-0808">Transferase</keyword>
<organism evidence="2 3">
    <name type="scientific">Tsukamurella paurometabola</name>
    <name type="common">Corynebacterium paurometabolum</name>
    <dbReference type="NCBI Taxonomy" id="2061"/>
    <lineage>
        <taxon>Bacteria</taxon>
        <taxon>Bacillati</taxon>
        <taxon>Actinomycetota</taxon>
        <taxon>Actinomycetes</taxon>
        <taxon>Mycobacteriales</taxon>
        <taxon>Tsukamurellaceae</taxon>
        <taxon>Tsukamurella</taxon>
    </lineage>
</organism>
<dbReference type="Pfam" id="PF00903">
    <property type="entry name" value="Glyoxalase"/>
    <property type="match status" value="1"/>
</dbReference>